<keyword evidence="10" id="KW-0408">Iron</keyword>
<keyword evidence="3 13" id="KW-0808">Transferase</keyword>
<dbReference type="InterPro" id="IPR001937">
    <property type="entry name" value="GalP_UDPtransf1"/>
</dbReference>
<dbReference type="InterPro" id="IPR036265">
    <property type="entry name" value="HIT-like_sf"/>
</dbReference>
<protein>
    <recommendedName>
        <fullName evidence="2">Galactose-1-phosphate uridylyltransferase</fullName>
    </recommendedName>
</protein>
<evidence type="ECO:0000256" key="10">
    <source>
        <dbReference type="PIRSR" id="PIRSR000808-4"/>
    </source>
</evidence>
<dbReference type="EMBL" id="LXFE01000330">
    <property type="protein sequence ID" value="OLL25706.1"/>
    <property type="molecule type" value="Genomic_DNA"/>
</dbReference>
<comment type="similarity">
    <text evidence="1">Belongs to the galactose-1-phosphate uridylyltransferase type 1 family.</text>
</comment>
<dbReference type="InterPro" id="IPR005850">
    <property type="entry name" value="GalP_Utransf_C"/>
</dbReference>
<comment type="cofactor">
    <cofactor evidence="9">
        <name>Zn(2+)</name>
        <dbReference type="ChEBI" id="CHEBI:29105"/>
    </cofactor>
    <text evidence="9">Binds 1 zinc ion per subunit.</text>
</comment>
<keyword evidence="6 9" id="KW-0862">Zinc</keyword>
<dbReference type="AlphaFoldDB" id="A0A1U7LSQ3"/>
<evidence type="ECO:0000313" key="13">
    <source>
        <dbReference type="EMBL" id="OLL25706.1"/>
    </source>
</evidence>
<evidence type="ECO:0000259" key="12">
    <source>
        <dbReference type="Pfam" id="PF02744"/>
    </source>
</evidence>
<dbReference type="PANTHER" id="PTHR11943">
    <property type="entry name" value="GALACTOSE-1-PHOSPHATE URIDYLYLTRANSFERASE"/>
    <property type="match status" value="1"/>
</dbReference>
<dbReference type="OMA" id="CFENRGA"/>
<evidence type="ECO:0000313" key="14">
    <source>
        <dbReference type="Proteomes" id="UP000186594"/>
    </source>
</evidence>
<dbReference type="NCBIfam" id="TIGR00209">
    <property type="entry name" value="galT_1"/>
    <property type="match status" value="1"/>
</dbReference>
<name>A0A1U7LSQ3_NEOID</name>
<sequence>MELNGYIHPHRRFNPLLDEWILVSPHRMQRPWLGAKEAASEAIREEFDPTCYLCPGNRRMNGELNDSYSSTFVFKNDFAALKNDTPICSSPHGLLQSKSVQGECFVICFSPRHDLTLAEMSFDELVAIITQWVDLTRKLKDEQKCSYVQIFENKGSAMGCSNPHPQYVAFKYHATEKMNSGQVWSTNYVPTVPQRELNNQLRYRQENNGKCMLCEYIRAETSDPEQRIISQNENWICLVPFWATWPFETLVVPRRCISSLLDLSVPELEYLSKILQDIMIRYDNLFQCSFPYGMGIHQSPLQTKEGHLHIHFFPPLLRSKDIKKFLVGFEMLGESQRDLTPEMATKKLRDLSAKHYKAS</sequence>
<keyword evidence="4 13" id="KW-0548">Nucleotidyltransferase</keyword>
<dbReference type="PIRSF" id="PIRSF000808">
    <property type="entry name" value="GalT"/>
    <property type="match status" value="1"/>
</dbReference>
<feature type="binding site" evidence="9">
    <location>
        <position position="54"/>
    </location>
    <ligand>
        <name>Zn(2+)</name>
        <dbReference type="ChEBI" id="CHEBI:29105"/>
    </ligand>
</feature>
<evidence type="ECO:0000256" key="4">
    <source>
        <dbReference type="ARBA" id="ARBA00022695"/>
    </source>
</evidence>
<organism evidence="13 14">
    <name type="scientific">Neolecta irregularis (strain DAH-3)</name>
    <dbReference type="NCBI Taxonomy" id="1198029"/>
    <lineage>
        <taxon>Eukaryota</taxon>
        <taxon>Fungi</taxon>
        <taxon>Dikarya</taxon>
        <taxon>Ascomycota</taxon>
        <taxon>Taphrinomycotina</taxon>
        <taxon>Neolectales</taxon>
        <taxon>Neolectaceae</taxon>
        <taxon>Neolecta</taxon>
    </lineage>
</organism>
<dbReference type="GO" id="GO:0033499">
    <property type="term" value="P:galactose catabolic process via UDP-galactose, Leloir pathway"/>
    <property type="evidence" value="ECO:0007669"/>
    <property type="project" value="TreeGrafter"/>
</dbReference>
<keyword evidence="14" id="KW-1185">Reference proteome</keyword>
<evidence type="ECO:0000256" key="5">
    <source>
        <dbReference type="ARBA" id="ARBA00022723"/>
    </source>
</evidence>
<dbReference type="SUPFAM" id="SSF54197">
    <property type="entry name" value="HIT-like"/>
    <property type="match status" value="2"/>
</dbReference>
<dbReference type="Proteomes" id="UP000186594">
    <property type="component" value="Unassembled WGS sequence"/>
</dbReference>
<evidence type="ECO:0000256" key="7">
    <source>
        <dbReference type="ARBA" id="ARBA00023277"/>
    </source>
</evidence>
<evidence type="ECO:0000256" key="9">
    <source>
        <dbReference type="PIRSR" id="PIRSR000808-3"/>
    </source>
</evidence>
<feature type="binding site" evidence="9">
    <location>
        <position position="164"/>
    </location>
    <ligand>
        <name>Zn(2+)</name>
        <dbReference type="ChEBI" id="CHEBI:29105"/>
    </ligand>
</feature>
<dbReference type="OrthoDB" id="418412at2759"/>
<dbReference type="STRING" id="1198029.A0A1U7LSQ3"/>
<feature type="binding site" evidence="10">
    <location>
        <position position="309"/>
    </location>
    <ligand>
        <name>Fe cation</name>
        <dbReference type="ChEBI" id="CHEBI:24875"/>
    </ligand>
</feature>
<dbReference type="Pfam" id="PF01087">
    <property type="entry name" value="GalP_UDP_transf"/>
    <property type="match status" value="1"/>
</dbReference>
<comment type="caution">
    <text evidence="13">The sequence shown here is derived from an EMBL/GenBank/DDBJ whole genome shotgun (WGS) entry which is preliminary data.</text>
</comment>
<feature type="domain" description="Galactose-1-phosphate uridyl transferase N-terminal" evidence="11">
    <location>
        <begin position="7"/>
        <end position="190"/>
    </location>
</feature>
<feature type="binding site" evidence="9">
    <location>
        <position position="113"/>
    </location>
    <ligand>
        <name>Zn(2+)</name>
        <dbReference type="ChEBI" id="CHEBI:29105"/>
    </ligand>
</feature>
<keyword evidence="7" id="KW-0119">Carbohydrate metabolism</keyword>
<feature type="binding site" evidence="10">
    <location>
        <position position="196"/>
    </location>
    <ligand>
        <name>Fe cation</name>
        <dbReference type="ChEBI" id="CHEBI:24875"/>
    </ligand>
</feature>
<proteinExistence type="inferred from homology"/>
<reference evidence="13 14" key="1">
    <citation type="submission" date="2016-04" db="EMBL/GenBank/DDBJ databases">
        <title>Evolutionary innovation and constraint leading to complex multicellularity in the Ascomycota.</title>
        <authorList>
            <person name="Cisse O."/>
            <person name="Nguyen A."/>
            <person name="Hewitt D.A."/>
            <person name="Jedd G."/>
            <person name="Stajich J.E."/>
        </authorList>
    </citation>
    <scope>NUCLEOTIDE SEQUENCE [LARGE SCALE GENOMIC DNA]</scope>
    <source>
        <strain evidence="13 14">DAH-3</strain>
    </source>
</reference>
<keyword evidence="5 9" id="KW-0479">Metal-binding</keyword>
<evidence type="ECO:0000256" key="8">
    <source>
        <dbReference type="PIRSR" id="PIRSR000808-1"/>
    </source>
</evidence>
<feature type="domain" description="Galactose-1-phosphate uridyl transferase C-terminal" evidence="12">
    <location>
        <begin position="197"/>
        <end position="358"/>
    </location>
</feature>
<gene>
    <name evidence="13" type="ORF">NEOLI_002159</name>
</gene>
<evidence type="ECO:0000256" key="6">
    <source>
        <dbReference type="ARBA" id="ARBA00022833"/>
    </source>
</evidence>
<dbReference type="PANTHER" id="PTHR11943:SF1">
    <property type="entry name" value="GALACTOSE-1-PHOSPHATE URIDYLYLTRANSFERASE"/>
    <property type="match status" value="1"/>
</dbReference>
<evidence type="ECO:0000256" key="2">
    <source>
        <dbReference type="ARBA" id="ARBA00016340"/>
    </source>
</evidence>
<dbReference type="UniPathway" id="UPA00214"/>
<dbReference type="InterPro" id="IPR005849">
    <property type="entry name" value="GalP_Utransf_N"/>
</dbReference>
<evidence type="ECO:0000256" key="1">
    <source>
        <dbReference type="ARBA" id="ARBA00010951"/>
    </source>
</evidence>
<evidence type="ECO:0000259" key="11">
    <source>
        <dbReference type="Pfam" id="PF01087"/>
    </source>
</evidence>
<feature type="binding site" evidence="10">
    <location>
        <position position="311"/>
    </location>
    <ligand>
        <name>Fe cation</name>
        <dbReference type="ChEBI" id="CHEBI:24875"/>
    </ligand>
</feature>
<feature type="binding site" evidence="9">
    <location>
        <position position="51"/>
    </location>
    <ligand>
        <name>Zn(2+)</name>
        <dbReference type="ChEBI" id="CHEBI:29105"/>
    </ligand>
</feature>
<dbReference type="CDD" id="cd00608">
    <property type="entry name" value="GalT"/>
    <property type="match status" value="1"/>
</dbReference>
<accession>A0A1U7LSQ3</accession>
<dbReference type="GO" id="GO:0008108">
    <property type="term" value="F:UDP-glucose:hexose-1-phosphate uridylyltransferase activity"/>
    <property type="evidence" value="ECO:0007669"/>
    <property type="project" value="InterPro"/>
</dbReference>
<feature type="active site" description="Tele-UMP-histidine intermediate" evidence="8">
    <location>
        <position position="173"/>
    </location>
</feature>
<dbReference type="GO" id="GO:0005737">
    <property type="term" value="C:cytoplasm"/>
    <property type="evidence" value="ECO:0007669"/>
    <property type="project" value="TreeGrafter"/>
</dbReference>
<dbReference type="GO" id="GO:0008270">
    <property type="term" value="F:zinc ion binding"/>
    <property type="evidence" value="ECO:0007669"/>
    <property type="project" value="InterPro"/>
</dbReference>
<dbReference type="Gene3D" id="3.30.428.10">
    <property type="entry name" value="HIT-like"/>
    <property type="match status" value="2"/>
</dbReference>
<feature type="binding site" evidence="10">
    <location>
        <position position="297"/>
    </location>
    <ligand>
        <name>Fe cation</name>
        <dbReference type="ChEBI" id="CHEBI:24875"/>
    </ligand>
</feature>
<evidence type="ECO:0000256" key="3">
    <source>
        <dbReference type="ARBA" id="ARBA00022679"/>
    </source>
</evidence>
<dbReference type="Pfam" id="PF02744">
    <property type="entry name" value="GalP_UDP_tr_C"/>
    <property type="match status" value="1"/>
</dbReference>
<comment type="cofactor">
    <cofactor evidence="10">
        <name>Fe cation</name>
        <dbReference type="ChEBI" id="CHEBI:24875"/>
    </cofactor>
    <text evidence="10">Binds 1 Fe cation per subunit.</text>
</comment>